<organism evidence="1 2">
    <name type="scientific">Larkinella bovis</name>
    <dbReference type="NCBI Taxonomy" id="683041"/>
    <lineage>
        <taxon>Bacteria</taxon>
        <taxon>Pseudomonadati</taxon>
        <taxon>Bacteroidota</taxon>
        <taxon>Cytophagia</taxon>
        <taxon>Cytophagales</taxon>
        <taxon>Spirosomataceae</taxon>
        <taxon>Larkinella</taxon>
    </lineage>
</organism>
<accession>A0ABW0IEZ2</accession>
<protein>
    <recommendedName>
        <fullName evidence="3">DUF4369 domain-containing protein</fullName>
    </recommendedName>
</protein>
<keyword evidence="2" id="KW-1185">Reference proteome</keyword>
<name>A0ABW0IEZ2_9BACT</name>
<evidence type="ECO:0000313" key="2">
    <source>
        <dbReference type="Proteomes" id="UP001596106"/>
    </source>
</evidence>
<dbReference type="Proteomes" id="UP001596106">
    <property type="component" value="Unassembled WGS sequence"/>
</dbReference>
<proteinExistence type="predicted"/>
<dbReference type="RefSeq" id="WP_379847290.1">
    <property type="nucleotide sequence ID" value="NZ_JBHSMA010000005.1"/>
</dbReference>
<evidence type="ECO:0000313" key="1">
    <source>
        <dbReference type="EMBL" id="MFC5410971.1"/>
    </source>
</evidence>
<sequence length="235" mass="26787">MKTSLLILGLGLLNATLLRAQDFGILRIKGGPNWQQSVPIRDRYRYEQFRQGIIAYGNGQRATGQLNYNILIGEMQFIVPNGDTLAVDNESTIRAIQIGENSFRYDPKYGFMEIRADFQPILLVFKPIFKTIRAEKNGGYNQSSGTSSISQYKSFIGSSGQLSRLEQEGDLLLEKDMLYGMIDQNNRFHKLTRSTVLKVFAKHKPLIETYLKTEMIDFKKEGDLKKLLHFCSTLS</sequence>
<reference evidence="2" key="1">
    <citation type="journal article" date="2019" name="Int. J. Syst. Evol. Microbiol.">
        <title>The Global Catalogue of Microorganisms (GCM) 10K type strain sequencing project: providing services to taxonomists for standard genome sequencing and annotation.</title>
        <authorList>
            <consortium name="The Broad Institute Genomics Platform"/>
            <consortium name="The Broad Institute Genome Sequencing Center for Infectious Disease"/>
            <person name="Wu L."/>
            <person name="Ma J."/>
        </authorList>
    </citation>
    <scope>NUCLEOTIDE SEQUENCE [LARGE SCALE GENOMIC DNA]</scope>
    <source>
        <strain evidence="2">CCUG 55250</strain>
    </source>
</reference>
<gene>
    <name evidence="1" type="ORF">ACFPMF_16750</name>
</gene>
<comment type="caution">
    <text evidence="1">The sequence shown here is derived from an EMBL/GenBank/DDBJ whole genome shotgun (WGS) entry which is preliminary data.</text>
</comment>
<dbReference type="EMBL" id="JBHSMA010000005">
    <property type="protein sequence ID" value="MFC5410971.1"/>
    <property type="molecule type" value="Genomic_DNA"/>
</dbReference>
<evidence type="ECO:0008006" key="3">
    <source>
        <dbReference type="Google" id="ProtNLM"/>
    </source>
</evidence>